<accession>M7YFL9</accession>
<dbReference type="PANTHER" id="PTHR32133">
    <property type="entry name" value="OS07G0120400 PROTEIN"/>
    <property type="match status" value="1"/>
</dbReference>
<dbReference type="InterPro" id="IPR056594">
    <property type="entry name" value="AT5G49610-like_b-prop"/>
</dbReference>
<dbReference type="STRING" id="4572.M7YFL9"/>
<evidence type="ECO:0000259" key="1">
    <source>
        <dbReference type="Pfam" id="PF00646"/>
    </source>
</evidence>
<dbReference type="eggNOG" id="ENOG502R3Y0">
    <property type="taxonomic scope" value="Eukaryota"/>
</dbReference>
<gene>
    <name evidence="3" type="ORF">TRIUR3_05176</name>
</gene>
<sequence length="804" mass="90124">MDPVEIAQGVDARPECSLTPTDPVSKVLNDDDLVIEILLRLTPKPSSLRNVSLVYKRWRRILFDPQFLGRFRKHHWKLLGFFYQQFNEAPNFTPISDQLDLIAAALPENLFHPYSGGGVFLGCCDGIALVLHRARHEAIIWEPTTGGKNHLAFPPAVSDGFETSVMSAAVMCSARDIHQHLHNENCLSTFKLVLVCQEDFANQKKVSVCLYDSKSNTWGDIISITDTCKIANVARPSVMVGNALYWLLSGANILEFDFERQTHVVIEKPTTYAHVTGSSVDTFFQILRGEDNCPGLAVLSKLKLSIELWGRKSNGDGIVSWVLQKCVQLDELFSRPARRKNVILLAGYDEDTNAIFLSSDSHDFILQLESVQFRYIGRRECTHFRMYYPYTNFYIAAVGKRGEGAATDRMEPVEIPQGVDARPECSLTPTDSVSKVLSDDDLLIEILLRLTPKPSSLRNTSLIYKRWRRILFDPQFLGRFRKHHWKLLGFFYQQFNEAPIFTPISDQLDLIAAALPENLSDPYSLGGVFLGCRNGITLVLDCARHKAIIWEPTTGGKNHVAFPPAVSHGFETSVVSAAVMCSARDVHQHLHNENCLSTFELVLVCQEDFANQTKVSVCLYDSKSNTWGDIISMTDTCKIANAARPSVMVGNALYWLLSGANILEFDFERQTLVVIEKPTTYAHVTGSSVDMSFQILRGEDNCLGLAVLSKLKLSIELWGRKSNGDGIVSWVLQKCVQLDELFSKPARRKNVILLAGSSRRSSDILEGENAHTSECIIHIQISTLQVGKIFVRMVRIDMLESVSE</sequence>
<dbReference type="Pfam" id="PF23635">
    <property type="entry name" value="Beta-prop_AT5G49610-like"/>
    <property type="match status" value="2"/>
</dbReference>
<dbReference type="PANTHER" id="PTHR32133:SF357">
    <property type="entry name" value="F-BOX DOMAIN-CONTAINING PROTEIN"/>
    <property type="match status" value="1"/>
</dbReference>
<dbReference type="InterPro" id="IPR036047">
    <property type="entry name" value="F-box-like_dom_sf"/>
</dbReference>
<feature type="domain" description="F-box" evidence="1">
    <location>
        <begin position="31"/>
        <end position="67"/>
    </location>
</feature>
<feature type="domain" description="F-box protein AT5G49610-like beta-propeller" evidence="2">
    <location>
        <begin position="137"/>
        <end position="373"/>
    </location>
</feature>
<protein>
    <recommendedName>
        <fullName evidence="4">F-box domain-containing protein</fullName>
    </recommendedName>
</protein>
<evidence type="ECO:0000313" key="3">
    <source>
        <dbReference type="EMBL" id="EMS49138.1"/>
    </source>
</evidence>
<evidence type="ECO:0000259" key="2">
    <source>
        <dbReference type="Pfam" id="PF23635"/>
    </source>
</evidence>
<dbReference type="InterPro" id="IPR001810">
    <property type="entry name" value="F-box_dom"/>
</dbReference>
<reference evidence="3" key="1">
    <citation type="journal article" date="2013" name="Nature">
        <title>Draft genome of the wheat A-genome progenitor Triticum urartu.</title>
        <authorList>
            <person name="Ling H.Q."/>
            <person name="Zhao S."/>
            <person name="Liu D."/>
            <person name="Wang J."/>
            <person name="Sun H."/>
            <person name="Zhang C."/>
            <person name="Fan H."/>
            <person name="Li D."/>
            <person name="Dong L."/>
            <person name="Tao Y."/>
            <person name="Gao C."/>
            <person name="Wu H."/>
            <person name="Li Y."/>
            <person name="Cui Y."/>
            <person name="Guo X."/>
            <person name="Zheng S."/>
            <person name="Wang B."/>
            <person name="Yu K."/>
            <person name="Liang Q."/>
            <person name="Yang W."/>
            <person name="Lou X."/>
            <person name="Chen J."/>
            <person name="Feng M."/>
            <person name="Jian J."/>
            <person name="Zhang X."/>
            <person name="Luo G."/>
            <person name="Jiang Y."/>
            <person name="Liu J."/>
            <person name="Wang Z."/>
            <person name="Sha Y."/>
            <person name="Zhang B."/>
            <person name="Wu H."/>
            <person name="Tang D."/>
            <person name="Shen Q."/>
            <person name="Xue P."/>
            <person name="Zou S."/>
            <person name="Wang X."/>
            <person name="Liu X."/>
            <person name="Wang F."/>
            <person name="Yang Y."/>
            <person name="An X."/>
            <person name="Dong Z."/>
            <person name="Zhang K."/>
            <person name="Zhang X."/>
            <person name="Luo M.C."/>
            <person name="Dvorak J."/>
            <person name="Tong Y."/>
            <person name="Wang J."/>
            <person name="Yang H."/>
            <person name="Li Z."/>
            <person name="Wang D."/>
            <person name="Zhang A."/>
            <person name="Wang J."/>
        </authorList>
    </citation>
    <scope>NUCLEOTIDE SEQUENCE</scope>
</reference>
<dbReference type="AlphaFoldDB" id="M7YFL9"/>
<evidence type="ECO:0008006" key="4">
    <source>
        <dbReference type="Google" id="ProtNLM"/>
    </source>
</evidence>
<organism evidence="3">
    <name type="scientific">Triticum urartu</name>
    <name type="common">Red wild einkorn</name>
    <name type="synonym">Crithodium urartu</name>
    <dbReference type="NCBI Taxonomy" id="4572"/>
    <lineage>
        <taxon>Eukaryota</taxon>
        <taxon>Viridiplantae</taxon>
        <taxon>Streptophyta</taxon>
        <taxon>Embryophyta</taxon>
        <taxon>Tracheophyta</taxon>
        <taxon>Spermatophyta</taxon>
        <taxon>Magnoliopsida</taxon>
        <taxon>Liliopsida</taxon>
        <taxon>Poales</taxon>
        <taxon>Poaceae</taxon>
        <taxon>BOP clade</taxon>
        <taxon>Pooideae</taxon>
        <taxon>Triticodae</taxon>
        <taxon>Triticeae</taxon>
        <taxon>Triticinae</taxon>
        <taxon>Triticum</taxon>
    </lineage>
</organism>
<proteinExistence type="predicted"/>
<name>M7YFL9_TRIUA</name>
<feature type="domain" description="F-box protein AT5G49610-like beta-propeller" evidence="2">
    <location>
        <begin position="530"/>
        <end position="746"/>
    </location>
</feature>
<dbReference type="EMBL" id="KD246384">
    <property type="protein sequence ID" value="EMS49138.1"/>
    <property type="molecule type" value="Genomic_DNA"/>
</dbReference>
<dbReference type="SUPFAM" id="SSF81383">
    <property type="entry name" value="F-box domain"/>
    <property type="match status" value="2"/>
</dbReference>
<dbReference type="Pfam" id="PF00646">
    <property type="entry name" value="F-box"/>
    <property type="match status" value="1"/>
</dbReference>